<dbReference type="RefSeq" id="WP_409544703.1">
    <property type="nucleotide sequence ID" value="NZ_JBKBDD010000011.1"/>
</dbReference>
<comment type="caution">
    <text evidence="1">The sequence shown here is derived from an EMBL/GenBank/DDBJ whole genome shotgun (WGS) entry which is preliminary data.</text>
</comment>
<dbReference type="EMBL" id="JBKBDD010000011">
    <property type="protein sequence ID" value="MFN6546617.1"/>
    <property type="molecule type" value="Genomic_DNA"/>
</dbReference>
<organism evidence="1 2">
    <name type="scientific">Mycolicibacterium nivoides</name>
    <dbReference type="NCBI Taxonomy" id="2487344"/>
    <lineage>
        <taxon>Bacteria</taxon>
        <taxon>Bacillati</taxon>
        <taxon>Actinomycetota</taxon>
        <taxon>Actinomycetes</taxon>
        <taxon>Mycobacteriales</taxon>
        <taxon>Mycobacteriaceae</taxon>
        <taxon>Mycolicibacterium</taxon>
    </lineage>
</organism>
<evidence type="ECO:0000313" key="1">
    <source>
        <dbReference type="EMBL" id="MFN6546617.1"/>
    </source>
</evidence>
<keyword evidence="2" id="KW-1185">Reference proteome</keyword>
<sequence length="43" mass="4564">MASDQFVEHVGDLSARGVDVGEHPLIGWLGEACTGEDSNDDSF</sequence>
<proteinExistence type="predicted"/>
<reference evidence="1 2" key="1">
    <citation type="submission" date="2024-12" db="EMBL/GenBank/DDBJ databases">
        <title>The coexistence of Mycolicibacterium septicum and Mycolicibacterium nivoides in clinical samples.</title>
        <authorList>
            <person name="Wang C."/>
            <person name="Feng Y."/>
            <person name="Zong Z."/>
        </authorList>
    </citation>
    <scope>NUCLEOTIDE SEQUENCE [LARGE SCALE GENOMIC DNA]</scope>
    <source>
        <strain evidence="1 2">120309</strain>
    </source>
</reference>
<name>A0ABW9LIS5_9MYCO</name>
<accession>A0ABW9LIS5</accession>
<evidence type="ECO:0000313" key="2">
    <source>
        <dbReference type="Proteomes" id="UP001635816"/>
    </source>
</evidence>
<dbReference type="Proteomes" id="UP001635816">
    <property type="component" value="Unassembled WGS sequence"/>
</dbReference>
<gene>
    <name evidence="1" type="ORF">ACK4CT_25815</name>
</gene>
<protein>
    <submittedName>
        <fullName evidence="1">Uncharacterized protein</fullName>
    </submittedName>
</protein>